<dbReference type="KEGG" id="fya:KMW28_11465"/>
<name>A0AAX1MY79_9BACT</name>
<keyword evidence="2" id="KW-1185">Reference proteome</keyword>
<protein>
    <recommendedName>
        <fullName evidence="3">Lipoprotein</fullName>
    </recommendedName>
</protein>
<dbReference type="EMBL" id="CP076132">
    <property type="protein sequence ID" value="QWG00270.1"/>
    <property type="molecule type" value="Genomic_DNA"/>
</dbReference>
<proteinExistence type="predicted"/>
<accession>A0AAX1MY79</accession>
<dbReference type="PROSITE" id="PS51257">
    <property type="entry name" value="PROKAR_LIPOPROTEIN"/>
    <property type="match status" value="1"/>
</dbReference>
<gene>
    <name evidence="1" type="ORF">KMW28_11465</name>
</gene>
<evidence type="ECO:0000313" key="2">
    <source>
        <dbReference type="Proteomes" id="UP000678679"/>
    </source>
</evidence>
<sequence>MKNHYKIFLGCLILVVGAFSCDPLKDIRDKIGNGVAPTVIDYELLEDDYSLSCNENVAKFGNFSASAPADDDTCGIAQIINQKFFGTDGDIMNATYKFYNGSSTIDTVSALKWDNDVQEWAIAPVYTFVVTEENHNKEYTVTSADYTSQGESYPNFDSNNNTQDDVDQKIGNILNAQTTIEIVEGDIIQVTYASFPDGSFPSPRSYKATLP</sequence>
<evidence type="ECO:0000313" key="1">
    <source>
        <dbReference type="EMBL" id="QWG00270.1"/>
    </source>
</evidence>
<reference evidence="1 2" key="1">
    <citation type="submission" date="2021-05" db="EMBL/GenBank/DDBJ databases">
        <title>Comparative genomic studies on the polysaccharide-degrading batcterial strains of the Flammeovirga genus.</title>
        <authorList>
            <person name="Zewei F."/>
            <person name="Zheng Z."/>
            <person name="Yu L."/>
            <person name="Ruyue G."/>
            <person name="Yanhong M."/>
            <person name="Yuanyuan C."/>
            <person name="Jingyan G."/>
            <person name="Wenjun H."/>
        </authorList>
    </citation>
    <scope>NUCLEOTIDE SEQUENCE [LARGE SCALE GENOMIC DNA]</scope>
    <source>
        <strain evidence="1 2">NBRC:100898</strain>
    </source>
</reference>
<dbReference type="AlphaFoldDB" id="A0AAX1MY79"/>
<evidence type="ECO:0008006" key="3">
    <source>
        <dbReference type="Google" id="ProtNLM"/>
    </source>
</evidence>
<dbReference type="Proteomes" id="UP000678679">
    <property type="component" value="Chromosome 1"/>
</dbReference>
<organism evidence="1 2">
    <name type="scientific">Flammeovirga yaeyamensis</name>
    <dbReference type="NCBI Taxonomy" id="367791"/>
    <lineage>
        <taxon>Bacteria</taxon>
        <taxon>Pseudomonadati</taxon>
        <taxon>Bacteroidota</taxon>
        <taxon>Cytophagia</taxon>
        <taxon>Cytophagales</taxon>
        <taxon>Flammeovirgaceae</taxon>
        <taxon>Flammeovirga</taxon>
    </lineage>
</organism>
<dbReference type="RefSeq" id="WP_066207051.1">
    <property type="nucleotide sequence ID" value="NZ_CP076132.1"/>
</dbReference>